<sequence length="298" mass="33650">MKIQSAILPQVNVELKSDSSASEKISTKNVKQAEKLTKFAGKERVAKWFAQAGVYPSFAKRPSQTLDEKILAKNTLKERRKFANLERILGKALDFCLEETQGDDIDPDWFFSFLNMAEDVYSAQMQEVWGKIFAVESSQPGSFSLKTLQTLKQLTQKDALIFRQAVNLASKRKGESAPKILLGYYRKKSIWSFLRPGAEHQLNLAHFTLSYPDLLALMDLGLIHHSEIESGELALEQLTEWRVAGHSISFVPKHRGLTLVYFKFTTTGAELSKLVTSQKQDAYVNALKQTLAHAFEMS</sequence>
<protein>
    <recommendedName>
        <fullName evidence="3">TIGR03899 family protein</fullName>
    </recommendedName>
</protein>
<comment type="caution">
    <text evidence="1">The sequence shown here is derived from an EMBL/GenBank/DDBJ whole genome shotgun (WGS) entry which is preliminary data.</text>
</comment>
<evidence type="ECO:0000313" key="2">
    <source>
        <dbReference type="Proteomes" id="UP000070299"/>
    </source>
</evidence>
<name>A0A136A2R6_9ALTE</name>
<dbReference type="Proteomes" id="UP000070299">
    <property type="component" value="Unassembled WGS sequence"/>
</dbReference>
<dbReference type="AlphaFoldDB" id="A0A136A2R6"/>
<dbReference type="NCBIfam" id="TIGR03899">
    <property type="entry name" value="TIGR03899 family protein"/>
    <property type="match status" value="1"/>
</dbReference>
<accession>A0A136A2R6</accession>
<proteinExistence type="predicted"/>
<gene>
    <name evidence="1" type="ORF">AX660_05560</name>
</gene>
<dbReference type="EMBL" id="LSNE01000003">
    <property type="protein sequence ID" value="KXI29525.1"/>
    <property type="molecule type" value="Genomic_DNA"/>
</dbReference>
<dbReference type="Pfam" id="PF10987">
    <property type="entry name" value="DUF2806"/>
    <property type="match status" value="1"/>
</dbReference>
<evidence type="ECO:0000313" key="1">
    <source>
        <dbReference type="EMBL" id="KXI29525.1"/>
    </source>
</evidence>
<organism evidence="1 2">
    <name type="scientific">Paraglaciecola hydrolytica</name>
    <dbReference type="NCBI Taxonomy" id="1799789"/>
    <lineage>
        <taxon>Bacteria</taxon>
        <taxon>Pseudomonadati</taxon>
        <taxon>Pseudomonadota</taxon>
        <taxon>Gammaproteobacteria</taxon>
        <taxon>Alteromonadales</taxon>
        <taxon>Alteromonadaceae</taxon>
        <taxon>Paraglaciecola</taxon>
    </lineage>
</organism>
<evidence type="ECO:0008006" key="3">
    <source>
        <dbReference type="Google" id="ProtNLM"/>
    </source>
</evidence>
<reference evidence="2" key="1">
    <citation type="submission" date="2016-02" db="EMBL/GenBank/DDBJ databases">
        <authorList>
            <person name="Schultz-Johansen M."/>
            <person name="Glaring M.A."/>
            <person name="Bech P.K."/>
            <person name="Stougaard P."/>
        </authorList>
    </citation>
    <scope>NUCLEOTIDE SEQUENCE [LARGE SCALE GENOMIC DNA]</scope>
    <source>
        <strain evidence="2">S66</strain>
    </source>
</reference>
<dbReference type="OrthoDB" id="886161at2"/>
<keyword evidence="2" id="KW-1185">Reference proteome</keyword>
<dbReference type="InterPro" id="IPR021254">
    <property type="entry name" value="DUF2806"/>
</dbReference>
<dbReference type="STRING" id="1799789.AX660_05560"/>
<dbReference type="RefSeq" id="WP_068372131.1">
    <property type="nucleotide sequence ID" value="NZ_LSNE01000003.1"/>
</dbReference>